<keyword evidence="3 8" id="KW-0812">Transmembrane</keyword>
<feature type="transmembrane region" description="Helical" evidence="8">
    <location>
        <begin position="344"/>
        <end position="362"/>
    </location>
</feature>
<protein>
    <submittedName>
        <fullName evidence="10">RND superfamily putative drug exporter</fullName>
    </submittedName>
</protein>
<dbReference type="AlphaFoldDB" id="A0A8H2PWM0"/>
<feature type="domain" description="SSD" evidence="9">
    <location>
        <begin position="307"/>
        <end position="440"/>
    </location>
</feature>
<dbReference type="Proteomes" id="UP000316560">
    <property type="component" value="Unassembled WGS sequence"/>
</dbReference>
<feature type="transmembrane region" description="Helical" evidence="8">
    <location>
        <begin position="472"/>
        <end position="491"/>
    </location>
</feature>
<evidence type="ECO:0000256" key="8">
    <source>
        <dbReference type="SAM" id="Phobius"/>
    </source>
</evidence>
<feature type="transmembrane region" description="Helical" evidence="8">
    <location>
        <begin position="16"/>
        <end position="41"/>
    </location>
</feature>
<feature type="transmembrane region" description="Helical" evidence="8">
    <location>
        <begin position="312"/>
        <end position="332"/>
    </location>
</feature>
<dbReference type="PANTHER" id="PTHR33406">
    <property type="entry name" value="MEMBRANE PROTEIN MJ1562-RELATED"/>
    <property type="match status" value="1"/>
</dbReference>
<evidence type="ECO:0000256" key="5">
    <source>
        <dbReference type="ARBA" id="ARBA00023136"/>
    </source>
</evidence>
<evidence type="ECO:0000259" key="9">
    <source>
        <dbReference type="PROSITE" id="PS50156"/>
    </source>
</evidence>
<evidence type="ECO:0000313" key="10">
    <source>
        <dbReference type="EMBL" id="TQO19315.1"/>
    </source>
</evidence>
<dbReference type="EMBL" id="VFRA01000001">
    <property type="protein sequence ID" value="TQO19315.1"/>
    <property type="molecule type" value="Genomic_DNA"/>
</dbReference>
<gene>
    <name evidence="10" type="ORF">FB472_0858</name>
</gene>
<name>A0A8H2PWM0_9MICO</name>
<keyword evidence="2" id="KW-1003">Cell membrane</keyword>
<dbReference type="OrthoDB" id="7051771at2"/>
<feature type="coiled-coil region" evidence="6">
    <location>
        <begin position="131"/>
        <end position="165"/>
    </location>
</feature>
<feature type="region of interest" description="Disordered" evidence="7">
    <location>
        <begin position="825"/>
        <end position="847"/>
    </location>
</feature>
<dbReference type="SUPFAM" id="SSF82866">
    <property type="entry name" value="Multidrug efflux transporter AcrB transmembrane domain"/>
    <property type="match status" value="2"/>
</dbReference>
<feature type="transmembrane region" description="Helical" evidence="8">
    <location>
        <begin position="629"/>
        <end position="648"/>
    </location>
</feature>
<feature type="transmembrane region" description="Helical" evidence="8">
    <location>
        <begin position="743"/>
        <end position="766"/>
    </location>
</feature>
<evidence type="ECO:0000256" key="1">
    <source>
        <dbReference type="ARBA" id="ARBA00004651"/>
    </source>
</evidence>
<dbReference type="InterPro" id="IPR004869">
    <property type="entry name" value="MMPL_dom"/>
</dbReference>
<dbReference type="Gene3D" id="1.20.1640.10">
    <property type="entry name" value="Multidrug efflux transporter AcrB transmembrane domain"/>
    <property type="match status" value="2"/>
</dbReference>
<evidence type="ECO:0000256" key="2">
    <source>
        <dbReference type="ARBA" id="ARBA00022475"/>
    </source>
</evidence>
<dbReference type="PANTHER" id="PTHR33406:SF13">
    <property type="entry name" value="MEMBRANE PROTEIN YDFJ"/>
    <property type="match status" value="1"/>
</dbReference>
<keyword evidence="4 8" id="KW-1133">Transmembrane helix</keyword>
<feature type="transmembrane region" description="Helical" evidence="8">
    <location>
        <begin position="418"/>
        <end position="441"/>
    </location>
</feature>
<feature type="transmembrane region" description="Helical" evidence="8">
    <location>
        <begin position="389"/>
        <end position="412"/>
    </location>
</feature>
<comment type="caution">
    <text evidence="10">The sequence shown here is derived from an EMBL/GenBank/DDBJ whole genome shotgun (WGS) entry which is preliminary data.</text>
</comment>
<comment type="subcellular location">
    <subcellularLocation>
        <location evidence="1">Cell membrane</location>
        <topology evidence="1">Multi-pass membrane protein</topology>
    </subcellularLocation>
</comment>
<keyword evidence="5 8" id="KW-0472">Membrane</keyword>
<feature type="transmembrane region" description="Helical" evidence="8">
    <location>
        <begin position="772"/>
        <end position="797"/>
    </location>
</feature>
<evidence type="ECO:0000256" key="4">
    <source>
        <dbReference type="ARBA" id="ARBA00022989"/>
    </source>
</evidence>
<keyword evidence="6" id="KW-0175">Coiled coil</keyword>
<keyword evidence="11" id="KW-1185">Reference proteome</keyword>
<dbReference type="PROSITE" id="PS50156">
    <property type="entry name" value="SSD"/>
    <property type="match status" value="1"/>
</dbReference>
<organism evidence="10 11">
    <name type="scientific">Rhodoglobus vestalii</name>
    <dbReference type="NCBI Taxonomy" id="193384"/>
    <lineage>
        <taxon>Bacteria</taxon>
        <taxon>Bacillati</taxon>
        <taxon>Actinomycetota</taxon>
        <taxon>Actinomycetes</taxon>
        <taxon>Micrococcales</taxon>
        <taxon>Microbacteriaceae</taxon>
        <taxon>Rhodoglobus</taxon>
    </lineage>
</organism>
<dbReference type="InterPro" id="IPR050545">
    <property type="entry name" value="Mycobact_MmpL"/>
</dbReference>
<evidence type="ECO:0000256" key="7">
    <source>
        <dbReference type="SAM" id="MobiDB-lite"/>
    </source>
</evidence>
<feature type="transmembrane region" description="Helical" evidence="8">
    <location>
        <begin position="696"/>
        <end position="717"/>
    </location>
</feature>
<evidence type="ECO:0000256" key="6">
    <source>
        <dbReference type="SAM" id="Coils"/>
    </source>
</evidence>
<sequence length="847" mass="88046">MAELLYRLGRLSARRAWLVIVSWLAVLGLAVGGFAVFGGALSSTFSIPGTETERVSAELSDRLSDVSGASATVVFSSDDGTAFSAGQESEITDALSALTPVDSVSGVIDPFETDAQRAEQAQEISDGRDQIEAGRQQLTDGKAQLDAAKQELAAGQAQLDAAIEQAKAAGFYEASVAQFEAQQAQLDAGAAELDTQQATLDENATLLDEQQQQLEYGEVLIDAAAGISTVSDDGATALGLITFDNDLFDLSEEVKSTLASQLDAVDIAGVSVNYSAAIATSVDGLLGVGEIIGVLLAGIVLLVLFRAFLPAVLPIVSSIIGVGVGVAGSLAFSDVVDMTSVTPILGVMLGLAVGIDYTLFIVQRHRRQLSEGMDLQESIGLANGTSGNAVVFAGSTVLVALIALNVSGVPFLGVMGTVGAVCVFIAVLIAISLTPALLSLLGTRVLSRRARNKVSHQAQHLAPVKPMRTGRAVATLALTTIGLLIIAIPALSMRLGLPDGSSEPADSTQYRTYNTVAQEFGAGQNGALLVTARLSDAVSDDQIVKTQAELAEQLMDFDGVVAVAPVGVSDESDYFAFQVIPIDGPSSESTEILVTELRASSPLDGDITLGVAGSASGNIDISEKLASVLPLYLGVVVGLSLLILILVFRSLLVPIIATAGYVLSLLAAFGAMVAVYQWGWLGALFGVTDPGPLLNFAPIIIMGVLFGLAMDYQLFLVSGMREAYVHGVPARTAVISGLRSGRAVVTAAAIIMIAVFGGFIFSHLAIVRPLGFGLAIGVLFDAFVVRMLLIPALMHLLGTSVWWLPRWLDRILPSVDVEGAALERSHPVHPGASDATPSEAAPVRTAR</sequence>
<dbReference type="RefSeq" id="WP_141989779.1">
    <property type="nucleotide sequence ID" value="NZ_VFRA01000001.1"/>
</dbReference>
<dbReference type="Pfam" id="PF03176">
    <property type="entry name" value="MMPL"/>
    <property type="match status" value="2"/>
</dbReference>
<feature type="transmembrane region" description="Helical" evidence="8">
    <location>
        <begin position="284"/>
        <end position="305"/>
    </location>
</feature>
<proteinExistence type="predicted"/>
<reference evidence="10 11" key="1">
    <citation type="submission" date="2019-06" db="EMBL/GenBank/DDBJ databases">
        <title>Sequencing the genomes of 1000 actinobacteria strains.</title>
        <authorList>
            <person name="Klenk H.-P."/>
        </authorList>
    </citation>
    <scope>NUCLEOTIDE SEQUENCE [LARGE SCALE GENOMIC DNA]</scope>
    <source>
        <strain evidence="10 11">DSM 21947</strain>
    </source>
</reference>
<dbReference type="InterPro" id="IPR000731">
    <property type="entry name" value="SSD"/>
</dbReference>
<accession>A0A8H2PWM0</accession>
<evidence type="ECO:0000313" key="11">
    <source>
        <dbReference type="Proteomes" id="UP000316560"/>
    </source>
</evidence>
<evidence type="ECO:0000256" key="3">
    <source>
        <dbReference type="ARBA" id="ARBA00022692"/>
    </source>
</evidence>
<feature type="transmembrane region" description="Helical" evidence="8">
    <location>
        <begin position="655"/>
        <end position="676"/>
    </location>
</feature>
<dbReference type="GO" id="GO:0005886">
    <property type="term" value="C:plasma membrane"/>
    <property type="evidence" value="ECO:0007669"/>
    <property type="project" value="UniProtKB-SubCell"/>
</dbReference>